<protein>
    <submittedName>
        <fullName evidence="2">YqaJ viral recombinase family protein</fullName>
    </submittedName>
</protein>
<evidence type="ECO:0000259" key="1">
    <source>
        <dbReference type="Pfam" id="PF09588"/>
    </source>
</evidence>
<dbReference type="RefSeq" id="WP_204971043.1">
    <property type="nucleotide sequence ID" value="NZ_JAAZTS010000002.1"/>
</dbReference>
<name>A0AA40ZRD5_9BACT</name>
<accession>A0AA40ZRD5</accession>
<dbReference type="PANTHER" id="PTHR46609">
    <property type="entry name" value="EXONUCLEASE, PHAGE-TYPE/RECB, C-TERMINAL DOMAIN-CONTAINING PROTEIN"/>
    <property type="match status" value="1"/>
</dbReference>
<proteinExistence type="predicted"/>
<dbReference type="Pfam" id="PF09588">
    <property type="entry name" value="YqaJ"/>
    <property type="match status" value="1"/>
</dbReference>
<dbReference type="PANTHER" id="PTHR46609:SF8">
    <property type="entry name" value="YQAJ VIRAL RECOMBINASE DOMAIN-CONTAINING PROTEIN"/>
    <property type="match status" value="1"/>
</dbReference>
<keyword evidence="3" id="KW-1185">Reference proteome</keyword>
<dbReference type="InterPro" id="IPR011604">
    <property type="entry name" value="PDDEXK-like_dom_sf"/>
</dbReference>
<dbReference type="Gene3D" id="3.90.320.10">
    <property type="match status" value="1"/>
</dbReference>
<dbReference type="InterPro" id="IPR051703">
    <property type="entry name" value="NF-kappa-B_Signaling_Reg"/>
</dbReference>
<feature type="domain" description="YqaJ viral recombinase" evidence="1">
    <location>
        <begin position="8"/>
        <end position="173"/>
    </location>
</feature>
<evidence type="ECO:0000313" key="3">
    <source>
        <dbReference type="Proteomes" id="UP000698924"/>
    </source>
</evidence>
<reference evidence="2 3" key="1">
    <citation type="journal article" date="2021" name="Sci. Rep.">
        <title>The distribution of antibiotic resistance genes in chicken gut microbiota commensals.</title>
        <authorList>
            <person name="Juricova H."/>
            <person name="Matiasovicova J."/>
            <person name="Kubasova T."/>
            <person name="Cejkova D."/>
            <person name="Rychlik I."/>
        </authorList>
    </citation>
    <scope>NUCLEOTIDE SEQUENCE [LARGE SCALE GENOMIC DNA]</scope>
    <source>
        <strain evidence="2 3">An421</strain>
    </source>
</reference>
<organism evidence="2 3">
    <name type="scientific">Caecibacteroides pullorum</name>
    <dbReference type="NCBI Taxonomy" id="2725562"/>
    <lineage>
        <taxon>Bacteria</taxon>
        <taxon>Pseudomonadati</taxon>
        <taxon>Bacteroidota</taxon>
        <taxon>Bacteroidia</taxon>
        <taxon>Bacteroidales</taxon>
        <taxon>Bacteroidaceae</taxon>
        <taxon>Caecibacteroides</taxon>
    </lineage>
</organism>
<dbReference type="InterPro" id="IPR011335">
    <property type="entry name" value="Restrct_endonuc-II-like"/>
</dbReference>
<comment type="caution">
    <text evidence="2">The sequence shown here is derived from an EMBL/GenBank/DDBJ whole genome shotgun (WGS) entry which is preliminary data.</text>
</comment>
<dbReference type="Proteomes" id="UP000698924">
    <property type="component" value="Unassembled WGS sequence"/>
</dbReference>
<dbReference type="InterPro" id="IPR019080">
    <property type="entry name" value="YqaJ_viral_recombinase"/>
</dbReference>
<gene>
    <name evidence="2" type="ORF">H6D15_02885</name>
</gene>
<dbReference type="SUPFAM" id="SSF52980">
    <property type="entry name" value="Restriction endonuclease-like"/>
    <property type="match status" value="1"/>
</dbReference>
<dbReference type="CDD" id="cd22343">
    <property type="entry name" value="PDDEXK_lambda_exonuclease-like"/>
    <property type="match status" value="1"/>
</dbReference>
<evidence type="ECO:0000313" key="2">
    <source>
        <dbReference type="EMBL" id="MBM6856558.1"/>
    </source>
</evidence>
<sequence length="223" mass="25937">MEEQHSLEWYRKRLGNFTGSRVGDLMKSSRKAGEMFGDTAKSYIYQVAAERNMNPSVVEDDELFQMYLHQVDIGSKAMRWGNEQEGNARSLYEKITGRRIVETGSCAHPSIPHFASSPDGYYYNEDTREKGCIEIKSPSQYVFMMFCGEITGNDSLKRVRPEYYYQCMAHMMCLEADWCDFVAFNPFQKYPIHIVRILPEPDVFAEMEKRIRVANDIVEQLID</sequence>
<dbReference type="AlphaFoldDB" id="A0AA40ZRD5"/>
<dbReference type="EMBL" id="JACJMO010000002">
    <property type="protein sequence ID" value="MBM6856558.1"/>
    <property type="molecule type" value="Genomic_DNA"/>
</dbReference>